<dbReference type="Pfam" id="PF23865">
    <property type="entry name" value="DUF7223"/>
    <property type="match status" value="1"/>
</dbReference>
<name>A0A397SJU3_9GLOM</name>
<keyword evidence="1" id="KW-0732">Signal</keyword>
<protein>
    <recommendedName>
        <fullName evidence="2">DUF7223 domain-containing protein</fullName>
    </recommendedName>
</protein>
<accession>A0A397SJU3</accession>
<feature type="chain" id="PRO_5017482617" description="DUF7223 domain-containing protein" evidence="1">
    <location>
        <begin position="21"/>
        <end position="448"/>
    </location>
</feature>
<evidence type="ECO:0000313" key="4">
    <source>
        <dbReference type="Proteomes" id="UP000265703"/>
    </source>
</evidence>
<dbReference type="OrthoDB" id="160645at2759"/>
<sequence>MNKFILSSFLLLLLLEIVYSEFNIITNNDNFIPSTELRGFYSQQNNNVGGYHKAEIYFNTKIPSLNLGQNGITNIVCDDDNKITISLNDRNIIKQFNNWPDKVMLLISHKWNCFGETTTQFFMVKNKFIDTLNKKVSFITERCDVSDWSNEFIIDLSWVNGNKKRAIPNRRLNKRYFKGEEISLNVLFDETTGLSSNPNLPLLNDSNISLFCTNCYMRGEATISARISYNLSGFSKILTDATISVNGSTFLNLDFFANSTVGDPINFNDKIASIGLSPFSLPGIFNIGPSIDLIASTTISTNISGSLTFGGEINLPNFNVNATFINITHPTFSNSGFNPLSKLHIPNFDFNINSANIIGSLKPQLSFGIDIFPIGNFLSKNLGFEIVGTLNNIISFDNFDNLCIENNQPRLNSNLTGNLDFFVSNNNVDITNVNILNFTSVNLLDKCL</sequence>
<dbReference type="AlphaFoldDB" id="A0A397SJU3"/>
<dbReference type="EMBL" id="QKYT01000627">
    <property type="protein sequence ID" value="RIA82814.1"/>
    <property type="molecule type" value="Genomic_DNA"/>
</dbReference>
<feature type="domain" description="DUF7223" evidence="2">
    <location>
        <begin position="204"/>
        <end position="336"/>
    </location>
</feature>
<reference evidence="3 4" key="1">
    <citation type="submission" date="2018-06" db="EMBL/GenBank/DDBJ databases">
        <title>Comparative genomics reveals the genomic features of Rhizophagus irregularis, R. cerebriforme, R. diaphanum and Gigaspora rosea, and their symbiotic lifestyle signature.</title>
        <authorList>
            <person name="Morin E."/>
            <person name="San Clemente H."/>
            <person name="Chen E.C.H."/>
            <person name="De La Providencia I."/>
            <person name="Hainaut M."/>
            <person name="Kuo A."/>
            <person name="Kohler A."/>
            <person name="Murat C."/>
            <person name="Tang N."/>
            <person name="Roy S."/>
            <person name="Loubradou J."/>
            <person name="Henrissat B."/>
            <person name="Grigoriev I.V."/>
            <person name="Corradi N."/>
            <person name="Roux C."/>
            <person name="Martin F.M."/>
        </authorList>
    </citation>
    <scope>NUCLEOTIDE SEQUENCE [LARGE SCALE GENOMIC DNA]</scope>
    <source>
        <strain evidence="3 4">DAOM 227022</strain>
    </source>
</reference>
<dbReference type="STRING" id="658196.A0A397SJU3"/>
<dbReference type="Proteomes" id="UP000265703">
    <property type="component" value="Unassembled WGS sequence"/>
</dbReference>
<feature type="signal peptide" evidence="1">
    <location>
        <begin position="1"/>
        <end position="20"/>
    </location>
</feature>
<organism evidence="3 4">
    <name type="scientific">Glomus cerebriforme</name>
    <dbReference type="NCBI Taxonomy" id="658196"/>
    <lineage>
        <taxon>Eukaryota</taxon>
        <taxon>Fungi</taxon>
        <taxon>Fungi incertae sedis</taxon>
        <taxon>Mucoromycota</taxon>
        <taxon>Glomeromycotina</taxon>
        <taxon>Glomeromycetes</taxon>
        <taxon>Glomerales</taxon>
        <taxon>Glomeraceae</taxon>
        <taxon>Glomus</taxon>
    </lineage>
</organism>
<comment type="caution">
    <text evidence="3">The sequence shown here is derived from an EMBL/GenBank/DDBJ whole genome shotgun (WGS) entry which is preliminary data.</text>
</comment>
<evidence type="ECO:0000313" key="3">
    <source>
        <dbReference type="EMBL" id="RIA82814.1"/>
    </source>
</evidence>
<evidence type="ECO:0000256" key="1">
    <source>
        <dbReference type="SAM" id="SignalP"/>
    </source>
</evidence>
<gene>
    <name evidence="3" type="ORF">C1645_834774</name>
</gene>
<evidence type="ECO:0000259" key="2">
    <source>
        <dbReference type="Pfam" id="PF23865"/>
    </source>
</evidence>
<dbReference type="InterPro" id="IPR055647">
    <property type="entry name" value="DUF7223"/>
</dbReference>
<keyword evidence="4" id="KW-1185">Reference proteome</keyword>
<proteinExistence type="predicted"/>